<accession>Q0U5U9</accession>
<dbReference type="KEGG" id="pno:SNOG_12865"/>
<dbReference type="RefSeq" id="XP_001803082.1">
    <property type="nucleotide sequence ID" value="XM_001803030.1"/>
</dbReference>
<proteinExistence type="predicted"/>
<gene>
    <name evidence="1" type="ORF">SNOG_12865</name>
</gene>
<dbReference type="GeneID" id="5979995"/>
<evidence type="ECO:0000313" key="1">
    <source>
        <dbReference type="EMBL" id="EAT79665.1"/>
    </source>
</evidence>
<protein>
    <submittedName>
        <fullName evidence="1">Uncharacterized protein</fullName>
    </submittedName>
</protein>
<reference evidence="2" key="1">
    <citation type="journal article" date="2007" name="Plant Cell">
        <title>Dothideomycete-plant interactions illuminated by genome sequencing and EST analysis of the wheat pathogen Stagonospora nodorum.</title>
        <authorList>
            <person name="Hane J.K."/>
            <person name="Lowe R.G."/>
            <person name="Solomon P.S."/>
            <person name="Tan K.C."/>
            <person name="Schoch C.L."/>
            <person name="Spatafora J.W."/>
            <person name="Crous P.W."/>
            <person name="Kodira C."/>
            <person name="Birren B.W."/>
            <person name="Galagan J.E."/>
            <person name="Torriani S.F."/>
            <person name="McDonald B.A."/>
            <person name="Oliver R.P."/>
        </authorList>
    </citation>
    <scope>NUCLEOTIDE SEQUENCE [LARGE SCALE GENOMIC DNA]</scope>
    <source>
        <strain evidence="2">SN15 / ATCC MYA-4574 / FGSC 10173</strain>
    </source>
</reference>
<dbReference type="EMBL" id="CH445348">
    <property type="protein sequence ID" value="EAT79665.1"/>
    <property type="molecule type" value="Genomic_DNA"/>
</dbReference>
<dbReference type="InParanoid" id="Q0U5U9"/>
<dbReference type="AlphaFoldDB" id="Q0U5U9"/>
<name>Q0U5U9_PHANO</name>
<dbReference type="Proteomes" id="UP000001055">
    <property type="component" value="Unassembled WGS sequence"/>
</dbReference>
<dbReference type="VEuPathDB" id="FungiDB:JI435_443030"/>
<sequence>MTNKNFSYEVSQVSPKDFTLHSTLPIETQHMVLGELDIVSLLTSRPDIELVMSTVNAMSNYDKIIRQAWNFLRMALAINTAHSFTLKQLFAKVYQKQCSIKGCENPAPYMDIFILTR</sequence>
<organism evidence="1 2">
    <name type="scientific">Phaeosphaeria nodorum (strain SN15 / ATCC MYA-4574 / FGSC 10173)</name>
    <name type="common">Glume blotch fungus</name>
    <name type="synonym">Parastagonospora nodorum</name>
    <dbReference type="NCBI Taxonomy" id="321614"/>
    <lineage>
        <taxon>Eukaryota</taxon>
        <taxon>Fungi</taxon>
        <taxon>Dikarya</taxon>
        <taxon>Ascomycota</taxon>
        <taxon>Pezizomycotina</taxon>
        <taxon>Dothideomycetes</taxon>
        <taxon>Pleosporomycetidae</taxon>
        <taxon>Pleosporales</taxon>
        <taxon>Pleosporineae</taxon>
        <taxon>Phaeosphaeriaceae</taxon>
        <taxon>Parastagonospora</taxon>
    </lineage>
</organism>
<evidence type="ECO:0000313" key="2">
    <source>
        <dbReference type="Proteomes" id="UP000001055"/>
    </source>
</evidence>